<dbReference type="InterPro" id="IPR035892">
    <property type="entry name" value="C2_domain_sf"/>
</dbReference>
<evidence type="ECO:0000256" key="2">
    <source>
        <dbReference type="ARBA" id="ARBA00022737"/>
    </source>
</evidence>
<feature type="domain" description="WW" evidence="5">
    <location>
        <begin position="534"/>
        <end position="559"/>
    </location>
</feature>
<sequence length="816" mass="89664">MSDTAVNYHLMDAPDGALPCSRVKLSIECKSLRNMDTFSKSDPFVVIELKDKQGRFATTIEMDYFFEEMQHLKFSVYDEDNKSRKLSQQDFIGSCESSLGSIVGSKSNSLSAPLKGESGADEKKYGAIRILAEEIKGFNDCIRLRVAASKVQTKDWFGKGDHYLVFKRRRVDGEYEMVWKTEVIKNSKDPSWQPIEIPLKNFNSGDNSANIVIELWDWNAVSKHDYLGKVSTNTMELLKAPKNFPFTKPESKNPNKDRGQLVVSLAEIYHPPSFLEYIAGGCEINVMVAVDFTASNGNVNLPNSLHYMNPTGWNDYQKAIVAVGEILEKYDADKQFDVFGFGARLPNGSVSHCFSLNGDASNPSVLGVQGILDAYAASLSNVTLFGPTNFAQVIRNADTISRSYPVESQKYTVLLILTDGEITDMAETTEAIIDASNSPLSIVIVGIGPANFDKMNTLDGDDEVLTSERTGKRVSRDIVQFVAFRELASNGPLLAKEVLHEIPDQLTSYMKSKNLRPKKKPVVESVWTVDMYGSSLPPGWEEAIDPSSGRPYYVNHMVRGVESVRGEVQEGSQSSCAKESGPEGCCQICCGPPISFAVRGVCTILLLDYLIVAIASGVQLKANDCCKTSADSVIIIGIILGIVGCMIYLFGLVRLNSDTTSASILFHLHMVFTIFYELFDICYTPGLSKSKRDKDPTFDLYCSMTCAANNTNACRAFRNETCNYRSSSPAAVIGVIIQLFIKLYWGYILWSYWVRMKTGTLDGGLEGNGYGMQAAAAVPATSAPMAIPADSIPMAIPVARAEATPIAQPVTQDTEN</sequence>
<dbReference type="Pfam" id="PF00397">
    <property type="entry name" value="WW"/>
    <property type="match status" value="1"/>
</dbReference>
<dbReference type="InterPro" id="IPR037768">
    <property type="entry name" value="C2B_Copine"/>
</dbReference>
<evidence type="ECO:0000313" key="7">
    <source>
        <dbReference type="EMBL" id="EKX51504.1"/>
    </source>
</evidence>
<dbReference type="EMBL" id="JH992975">
    <property type="protein sequence ID" value="EKX51504.1"/>
    <property type="molecule type" value="Genomic_DNA"/>
</dbReference>
<dbReference type="InterPro" id="IPR036020">
    <property type="entry name" value="WW_dom_sf"/>
</dbReference>
<dbReference type="CDD" id="cd04048">
    <property type="entry name" value="C2A_Copine"/>
    <property type="match status" value="1"/>
</dbReference>
<evidence type="ECO:0008006" key="10">
    <source>
        <dbReference type="Google" id="ProtNLM"/>
    </source>
</evidence>
<evidence type="ECO:0000256" key="1">
    <source>
        <dbReference type="ARBA" id="ARBA00009048"/>
    </source>
</evidence>
<evidence type="ECO:0000256" key="3">
    <source>
        <dbReference type="SAM" id="Phobius"/>
    </source>
</evidence>
<dbReference type="PaxDb" id="55529-EKX51504"/>
<dbReference type="GO" id="GO:0005544">
    <property type="term" value="F:calcium-dependent phospholipid binding"/>
    <property type="evidence" value="ECO:0007669"/>
    <property type="project" value="InterPro"/>
</dbReference>
<dbReference type="OrthoDB" id="5855668at2759"/>
<keyword evidence="9" id="KW-1185">Reference proteome</keyword>
<dbReference type="Pfam" id="PF07002">
    <property type="entry name" value="Copine"/>
    <property type="match status" value="1"/>
</dbReference>
<evidence type="ECO:0000259" key="5">
    <source>
        <dbReference type="PROSITE" id="PS50020"/>
    </source>
</evidence>
<dbReference type="Gene3D" id="2.20.70.10">
    <property type="match status" value="1"/>
</dbReference>
<reference evidence="9" key="2">
    <citation type="submission" date="2012-11" db="EMBL/GenBank/DDBJ databases">
        <authorList>
            <person name="Kuo A."/>
            <person name="Curtis B.A."/>
            <person name="Tanifuji G."/>
            <person name="Burki F."/>
            <person name="Gruber A."/>
            <person name="Irimia M."/>
            <person name="Maruyama S."/>
            <person name="Arias M.C."/>
            <person name="Ball S.G."/>
            <person name="Gile G.H."/>
            <person name="Hirakawa Y."/>
            <person name="Hopkins J.F."/>
            <person name="Rensing S.A."/>
            <person name="Schmutz J."/>
            <person name="Symeonidi A."/>
            <person name="Elias M."/>
            <person name="Eveleigh R.J."/>
            <person name="Herman E.K."/>
            <person name="Klute M.J."/>
            <person name="Nakayama T."/>
            <person name="Obornik M."/>
            <person name="Reyes-Prieto A."/>
            <person name="Armbrust E.V."/>
            <person name="Aves S.J."/>
            <person name="Beiko R.G."/>
            <person name="Coutinho P."/>
            <person name="Dacks J.B."/>
            <person name="Durnford D.G."/>
            <person name="Fast N.M."/>
            <person name="Green B.R."/>
            <person name="Grisdale C."/>
            <person name="Hempe F."/>
            <person name="Henrissat B."/>
            <person name="Hoppner M.P."/>
            <person name="Ishida K.-I."/>
            <person name="Kim E."/>
            <person name="Koreny L."/>
            <person name="Kroth P.G."/>
            <person name="Liu Y."/>
            <person name="Malik S.-B."/>
            <person name="Maier U.G."/>
            <person name="McRose D."/>
            <person name="Mock T."/>
            <person name="Neilson J.A."/>
            <person name="Onodera N.T."/>
            <person name="Poole A.M."/>
            <person name="Pritham E.J."/>
            <person name="Richards T.A."/>
            <person name="Rocap G."/>
            <person name="Roy S.W."/>
            <person name="Sarai C."/>
            <person name="Schaack S."/>
            <person name="Shirato S."/>
            <person name="Slamovits C.H."/>
            <person name="Spencer D.F."/>
            <person name="Suzuki S."/>
            <person name="Worden A.Z."/>
            <person name="Zauner S."/>
            <person name="Barry K."/>
            <person name="Bell C."/>
            <person name="Bharti A.K."/>
            <person name="Crow J.A."/>
            <person name="Grimwood J."/>
            <person name="Kramer R."/>
            <person name="Lindquist E."/>
            <person name="Lucas S."/>
            <person name="Salamov A."/>
            <person name="McFadden G.I."/>
            <person name="Lane C.E."/>
            <person name="Keeling P.J."/>
            <person name="Gray M.W."/>
            <person name="Grigoriev I.V."/>
            <person name="Archibald J.M."/>
        </authorList>
    </citation>
    <scope>NUCLEOTIDE SEQUENCE</scope>
    <source>
        <strain evidence="9">CCMP2712</strain>
    </source>
</reference>
<dbReference type="KEGG" id="gtt:GUITHDRAFT_134423"/>
<dbReference type="Gene3D" id="3.40.50.410">
    <property type="entry name" value="von Willebrand factor, type A domain"/>
    <property type="match status" value="1"/>
</dbReference>
<dbReference type="Pfam" id="PF00168">
    <property type="entry name" value="C2"/>
    <property type="match status" value="2"/>
</dbReference>
<dbReference type="AlphaFoldDB" id="L1JT65"/>
<evidence type="ECO:0000259" key="6">
    <source>
        <dbReference type="PROSITE" id="PS50234"/>
    </source>
</evidence>
<feature type="transmembrane region" description="Helical" evidence="3">
    <location>
        <begin position="730"/>
        <end position="753"/>
    </location>
</feature>
<organism evidence="7">
    <name type="scientific">Guillardia theta (strain CCMP2712)</name>
    <name type="common">Cryptophyte</name>
    <dbReference type="NCBI Taxonomy" id="905079"/>
    <lineage>
        <taxon>Eukaryota</taxon>
        <taxon>Cryptophyceae</taxon>
        <taxon>Pyrenomonadales</taxon>
        <taxon>Geminigeraceae</taxon>
        <taxon>Guillardia</taxon>
    </lineage>
</organism>
<dbReference type="GO" id="GO:0005886">
    <property type="term" value="C:plasma membrane"/>
    <property type="evidence" value="ECO:0007669"/>
    <property type="project" value="TreeGrafter"/>
</dbReference>
<comment type="similarity">
    <text evidence="1">Belongs to the copine family.</text>
</comment>
<dbReference type="CDD" id="cd04047">
    <property type="entry name" value="C2B_Copine"/>
    <property type="match status" value="1"/>
</dbReference>
<feature type="transmembrane region" description="Helical" evidence="3">
    <location>
        <begin position="664"/>
        <end position="683"/>
    </location>
</feature>
<evidence type="ECO:0000313" key="8">
    <source>
        <dbReference type="EnsemblProtists" id="EKX51504"/>
    </source>
</evidence>
<keyword evidence="2" id="KW-0677">Repeat</keyword>
<dbReference type="PROSITE" id="PS50004">
    <property type="entry name" value="C2"/>
    <property type="match status" value="1"/>
</dbReference>
<feature type="domain" description="VWFA" evidence="6">
    <location>
        <begin position="285"/>
        <end position="502"/>
    </location>
</feature>
<dbReference type="SMART" id="SM00239">
    <property type="entry name" value="C2"/>
    <property type="match status" value="2"/>
</dbReference>
<dbReference type="PROSITE" id="PS50020">
    <property type="entry name" value="WW_DOMAIN_2"/>
    <property type="match status" value="1"/>
</dbReference>
<dbReference type="STRING" id="905079.L1JT65"/>
<feature type="domain" description="C2" evidence="4">
    <location>
        <begin position="124"/>
        <end position="248"/>
    </location>
</feature>
<accession>L1JT65</accession>
<reference evidence="7 9" key="1">
    <citation type="journal article" date="2012" name="Nature">
        <title>Algal genomes reveal evolutionary mosaicism and the fate of nucleomorphs.</title>
        <authorList>
            <consortium name="DOE Joint Genome Institute"/>
            <person name="Curtis B.A."/>
            <person name="Tanifuji G."/>
            <person name="Burki F."/>
            <person name="Gruber A."/>
            <person name="Irimia M."/>
            <person name="Maruyama S."/>
            <person name="Arias M.C."/>
            <person name="Ball S.G."/>
            <person name="Gile G.H."/>
            <person name="Hirakawa Y."/>
            <person name="Hopkins J.F."/>
            <person name="Kuo A."/>
            <person name="Rensing S.A."/>
            <person name="Schmutz J."/>
            <person name="Symeonidi A."/>
            <person name="Elias M."/>
            <person name="Eveleigh R.J."/>
            <person name="Herman E.K."/>
            <person name="Klute M.J."/>
            <person name="Nakayama T."/>
            <person name="Obornik M."/>
            <person name="Reyes-Prieto A."/>
            <person name="Armbrust E.V."/>
            <person name="Aves S.J."/>
            <person name="Beiko R.G."/>
            <person name="Coutinho P."/>
            <person name="Dacks J.B."/>
            <person name="Durnford D.G."/>
            <person name="Fast N.M."/>
            <person name="Green B.R."/>
            <person name="Grisdale C.J."/>
            <person name="Hempel F."/>
            <person name="Henrissat B."/>
            <person name="Hoppner M.P."/>
            <person name="Ishida K."/>
            <person name="Kim E."/>
            <person name="Koreny L."/>
            <person name="Kroth P.G."/>
            <person name="Liu Y."/>
            <person name="Malik S.B."/>
            <person name="Maier U.G."/>
            <person name="McRose D."/>
            <person name="Mock T."/>
            <person name="Neilson J.A."/>
            <person name="Onodera N.T."/>
            <person name="Poole A.M."/>
            <person name="Pritham E.J."/>
            <person name="Richards T.A."/>
            <person name="Rocap G."/>
            <person name="Roy S.W."/>
            <person name="Sarai C."/>
            <person name="Schaack S."/>
            <person name="Shirato S."/>
            <person name="Slamovits C.H."/>
            <person name="Spencer D.F."/>
            <person name="Suzuki S."/>
            <person name="Worden A.Z."/>
            <person name="Zauner S."/>
            <person name="Barry K."/>
            <person name="Bell C."/>
            <person name="Bharti A.K."/>
            <person name="Crow J.A."/>
            <person name="Grimwood J."/>
            <person name="Kramer R."/>
            <person name="Lindquist E."/>
            <person name="Lucas S."/>
            <person name="Salamov A."/>
            <person name="McFadden G.I."/>
            <person name="Lane C.E."/>
            <person name="Keeling P.J."/>
            <person name="Gray M.W."/>
            <person name="Grigoriev I.V."/>
            <person name="Archibald J.M."/>
        </authorList>
    </citation>
    <scope>NUCLEOTIDE SEQUENCE</scope>
    <source>
        <strain evidence="7 9">CCMP2712</strain>
    </source>
</reference>
<keyword evidence="3" id="KW-1133">Transmembrane helix</keyword>
<dbReference type="InterPro" id="IPR045052">
    <property type="entry name" value="Copine"/>
</dbReference>
<dbReference type="Proteomes" id="UP000011087">
    <property type="component" value="Unassembled WGS sequence"/>
</dbReference>
<protein>
    <recommendedName>
        <fullName evidence="10">C2 domain-containing protein</fullName>
    </recommendedName>
</protein>
<dbReference type="InterPro" id="IPR036465">
    <property type="entry name" value="vWFA_dom_sf"/>
</dbReference>
<keyword evidence="3" id="KW-0812">Transmembrane</keyword>
<dbReference type="GeneID" id="17308219"/>
<dbReference type="PROSITE" id="PS50234">
    <property type="entry name" value="VWFA"/>
    <property type="match status" value="1"/>
</dbReference>
<dbReference type="OMA" id="LMILVYF"/>
<dbReference type="SMART" id="SM00327">
    <property type="entry name" value="VWA"/>
    <property type="match status" value="1"/>
</dbReference>
<dbReference type="GO" id="GO:0071277">
    <property type="term" value="P:cellular response to calcium ion"/>
    <property type="evidence" value="ECO:0007669"/>
    <property type="project" value="TreeGrafter"/>
</dbReference>
<feature type="transmembrane region" description="Helical" evidence="3">
    <location>
        <begin position="632"/>
        <end position="652"/>
    </location>
</feature>
<dbReference type="InterPro" id="IPR002035">
    <property type="entry name" value="VWF_A"/>
</dbReference>
<dbReference type="eggNOG" id="KOG1327">
    <property type="taxonomic scope" value="Eukaryota"/>
</dbReference>
<evidence type="ECO:0000313" key="9">
    <source>
        <dbReference type="Proteomes" id="UP000011087"/>
    </source>
</evidence>
<dbReference type="InterPro" id="IPR010734">
    <property type="entry name" value="Copine_C"/>
</dbReference>
<keyword evidence="3" id="KW-0472">Membrane</keyword>
<dbReference type="PANTHER" id="PTHR10857:SF106">
    <property type="entry name" value="C2 DOMAIN-CONTAINING PROTEIN"/>
    <property type="match status" value="1"/>
</dbReference>
<gene>
    <name evidence="7" type="ORF">GUITHDRAFT_134423</name>
</gene>
<dbReference type="SUPFAM" id="SSF53300">
    <property type="entry name" value="vWA-like"/>
    <property type="match status" value="1"/>
</dbReference>
<name>L1JT65_GUITC</name>
<dbReference type="HOGENOM" id="CLU_346296_0_0_1"/>
<reference evidence="8" key="3">
    <citation type="submission" date="2016-03" db="UniProtKB">
        <authorList>
            <consortium name="EnsemblProtists"/>
        </authorList>
    </citation>
    <scope>IDENTIFICATION</scope>
</reference>
<dbReference type="InterPro" id="IPR000008">
    <property type="entry name" value="C2_dom"/>
</dbReference>
<evidence type="ECO:0000259" key="4">
    <source>
        <dbReference type="PROSITE" id="PS50004"/>
    </source>
</evidence>
<dbReference type="CDD" id="cd00201">
    <property type="entry name" value="WW"/>
    <property type="match status" value="1"/>
</dbReference>
<dbReference type="RefSeq" id="XP_005838484.1">
    <property type="nucleotide sequence ID" value="XM_005838427.1"/>
</dbReference>
<dbReference type="PANTHER" id="PTHR10857">
    <property type="entry name" value="COPINE"/>
    <property type="match status" value="1"/>
</dbReference>
<dbReference type="SUPFAM" id="SSF49562">
    <property type="entry name" value="C2 domain (Calcium/lipid-binding domain, CaLB)"/>
    <property type="match status" value="2"/>
</dbReference>
<dbReference type="SUPFAM" id="SSF51045">
    <property type="entry name" value="WW domain"/>
    <property type="match status" value="1"/>
</dbReference>
<dbReference type="InterPro" id="IPR001202">
    <property type="entry name" value="WW_dom"/>
</dbReference>
<dbReference type="EnsemblProtists" id="EKX51504">
    <property type="protein sequence ID" value="EKX51504"/>
    <property type="gene ID" value="GUITHDRAFT_134423"/>
</dbReference>
<feature type="transmembrane region" description="Helical" evidence="3">
    <location>
        <begin position="596"/>
        <end position="620"/>
    </location>
</feature>
<dbReference type="Gene3D" id="2.60.40.150">
    <property type="entry name" value="C2 domain"/>
    <property type="match status" value="2"/>
</dbReference>
<proteinExistence type="inferred from homology"/>